<evidence type="ECO:0000313" key="1">
    <source>
        <dbReference type="EMBL" id="KIL69266.1"/>
    </source>
</evidence>
<dbReference type="AlphaFoldDB" id="A0A0C2XIG0"/>
<name>A0A0C2XIG0_AMAMK</name>
<proteinExistence type="predicted"/>
<dbReference type="InParanoid" id="A0A0C2XIG0"/>
<dbReference type="EMBL" id="KN818226">
    <property type="protein sequence ID" value="KIL69266.1"/>
    <property type="molecule type" value="Genomic_DNA"/>
</dbReference>
<organism evidence="1 2">
    <name type="scientific">Amanita muscaria (strain Koide BX008)</name>
    <dbReference type="NCBI Taxonomy" id="946122"/>
    <lineage>
        <taxon>Eukaryota</taxon>
        <taxon>Fungi</taxon>
        <taxon>Dikarya</taxon>
        <taxon>Basidiomycota</taxon>
        <taxon>Agaricomycotina</taxon>
        <taxon>Agaricomycetes</taxon>
        <taxon>Agaricomycetidae</taxon>
        <taxon>Agaricales</taxon>
        <taxon>Pluteineae</taxon>
        <taxon>Amanitaceae</taxon>
        <taxon>Amanita</taxon>
    </lineage>
</organism>
<dbReference type="Proteomes" id="UP000054549">
    <property type="component" value="Unassembled WGS sequence"/>
</dbReference>
<keyword evidence="2" id="KW-1185">Reference proteome</keyword>
<sequence length="80" mass="8796">LLSSCEPNGLSDRFKLTALASRTRRFLEFERRCILFTCGTPLCAAFDKQEHLASLKVVSVLVAKSLSSPLNSSLIVRPVS</sequence>
<feature type="non-terminal residue" evidence="1">
    <location>
        <position position="1"/>
    </location>
</feature>
<gene>
    <name evidence="1" type="ORF">M378DRAFT_190443</name>
</gene>
<dbReference type="HOGENOM" id="CLU_2589231_0_0_1"/>
<protein>
    <submittedName>
        <fullName evidence="1">Uncharacterized protein</fullName>
    </submittedName>
</protein>
<accession>A0A0C2XIG0</accession>
<reference evidence="1 2" key="1">
    <citation type="submission" date="2014-04" db="EMBL/GenBank/DDBJ databases">
        <title>Evolutionary Origins and Diversification of the Mycorrhizal Mutualists.</title>
        <authorList>
            <consortium name="DOE Joint Genome Institute"/>
            <consortium name="Mycorrhizal Genomics Consortium"/>
            <person name="Kohler A."/>
            <person name="Kuo A."/>
            <person name="Nagy L.G."/>
            <person name="Floudas D."/>
            <person name="Copeland A."/>
            <person name="Barry K.W."/>
            <person name="Cichocki N."/>
            <person name="Veneault-Fourrey C."/>
            <person name="LaButti K."/>
            <person name="Lindquist E.A."/>
            <person name="Lipzen A."/>
            <person name="Lundell T."/>
            <person name="Morin E."/>
            <person name="Murat C."/>
            <person name="Riley R."/>
            <person name="Ohm R."/>
            <person name="Sun H."/>
            <person name="Tunlid A."/>
            <person name="Henrissat B."/>
            <person name="Grigoriev I.V."/>
            <person name="Hibbett D.S."/>
            <person name="Martin F."/>
        </authorList>
    </citation>
    <scope>NUCLEOTIDE SEQUENCE [LARGE SCALE GENOMIC DNA]</scope>
    <source>
        <strain evidence="1 2">Koide BX008</strain>
    </source>
</reference>
<evidence type="ECO:0000313" key="2">
    <source>
        <dbReference type="Proteomes" id="UP000054549"/>
    </source>
</evidence>